<evidence type="ECO:0000313" key="5">
    <source>
        <dbReference type="Proteomes" id="UP000198748"/>
    </source>
</evidence>
<dbReference type="Proteomes" id="UP000198748">
    <property type="component" value="Unassembled WGS sequence"/>
</dbReference>
<organism evidence="4 5">
    <name type="scientific">Dyadobacter soli</name>
    <dbReference type="NCBI Taxonomy" id="659014"/>
    <lineage>
        <taxon>Bacteria</taxon>
        <taxon>Pseudomonadati</taxon>
        <taxon>Bacteroidota</taxon>
        <taxon>Cytophagia</taxon>
        <taxon>Cytophagales</taxon>
        <taxon>Spirosomataceae</taxon>
        <taxon>Dyadobacter</taxon>
    </lineage>
</organism>
<proteinExistence type="predicted"/>
<dbReference type="STRING" id="659014.SAMN04487996_11140"/>
<accession>A0A1G7LP52</accession>
<evidence type="ECO:0000313" key="4">
    <source>
        <dbReference type="EMBL" id="SDF51156.1"/>
    </source>
</evidence>
<dbReference type="InterPro" id="IPR024278">
    <property type="entry name" value="DUF3823_N"/>
</dbReference>
<name>A0A1G7LP52_9BACT</name>
<keyword evidence="1" id="KW-0732">Signal</keyword>
<dbReference type="Pfam" id="PF12866">
    <property type="entry name" value="DUF3823"/>
    <property type="match status" value="1"/>
</dbReference>
<protein>
    <recommendedName>
        <fullName evidence="6">DUF3823 domain-containing protein</fullName>
    </recommendedName>
</protein>
<dbReference type="AlphaFoldDB" id="A0A1G7LP52"/>
<reference evidence="5" key="1">
    <citation type="submission" date="2016-10" db="EMBL/GenBank/DDBJ databases">
        <authorList>
            <person name="Varghese N."/>
            <person name="Submissions S."/>
        </authorList>
    </citation>
    <scope>NUCLEOTIDE SEQUENCE [LARGE SCALE GENOMIC DNA]</scope>
    <source>
        <strain evidence="5">DSM 25329</strain>
    </source>
</reference>
<evidence type="ECO:0000259" key="2">
    <source>
        <dbReference type="Pfam" id="PF12866"/>
    </source>
</evidence>
<dbReference type="PROSITE" id="PS51257">
    <property type="entry name" value="PROKAR_LIPOPROTEIN"/>
    <property type="match status" value="1"/>
</dbReference>
<evidence type="ECO:0008006" key="6">
    <source>
        <dbReference type="Google" id="ProtNLM"/>
    </source>
</evidence>
<keyword evidence="5" id="KW-1185">Reference proteome</keyword>
<dbReference type="InterPro" id="IPR041186">
    <property type="entry name" value="DUF3823_C"/>
</dbReference>
<feature type="domain" description="DUF3823" evidence="2">
    <location>
        <begin position="42"/>
        <end position="129"/>
    </location>
</feature>
<feature type="signal peptide" evidence="1">
    <location>
        <begin position="1"/>
        <end position="30"/>
    </location>
</feature>
<feature type="domain" description="DUF3823" evidence="3">
    <location>
        <begin position="132"/>
        <end position="236"/>
    </location>
</feature>
<dbReference type="EMBL" id="FNAN01000011">
    <property type="protein sequence ID" value="SDF51156.1"/>
    <property type="molecule type" value="Genomic_DNA"/>
</dbReference>
<dbReference type="Gene3D" id="2.60.40.1120">
    <property type="entry name" value="Carboxypeptidase-like, regulatory domain"/>
    <property type="match status" value="1"/>
</dbReference>
<dbReference type="Pfam" id="PF18003">
    <property type="entry name" value="DUF3823_C"/>
    <property type="match status" value="1"/>
</dbReference>
<evidence type="ECO:0000259" key="3">
    <source>
        <dbReference type="Pfam" id="PF18003"/>
    </source>
</evidence>
<feature type="chain" id="PRO_5011666624" description="DUF3823 domain-containing protein" evidence="1">
    <location>
        <begin position="31"/>
        <end position="240"/>
    </location>
</feature>
<evidence type="ECO:0000256" key="1">
    <source>
        <dbReference type="SAM" id="SignalP"/>
    </source>
</evidence>
<sequence>MVWFKILNIDIMKRLTIHISALLLLFGAGACSVDNYPAPDSGLYGTFLDAETNEPVEQDIIRGSTIEFIEHGYASQTKQTMIIKNDGTYRNNLIFANTYTITPVRGNFVPVTPQEVTVKGETQLDFKVQPYIRVKEASIEKVGTKIVAKFKLQQTVMNNVRKIGLYAHPEPSVGEPMRVALAEHEINGAIDPNKVYQLEIDLPSNSNVLKTGGQYFFRAGGIIDAPESKFNYAKAVRIAL</sequence>
<dbReference type="Gene3D" id="2.60.40.2060">
    <property type="match status" value="1"/>
</dbReference>
<gene>
    <name evidence="4" type="ORF">SAMN04487996_11140</name>
</gene>